<dbReference type="InterPro" id="IPR006153">
    <property type="entry name" value="Cation/H_exchanger_TM"/>
</dbReference>
<feature type="transmembrane region" description="Helical" evidence="8">
    <location>
        <begin position="229"/>
        <end position="254"/>
    </location>
</feature>
<dbReference type="GO" id="GO:0015297">
    <property type="term" value="F:antiporter activity"/>
    <property type="evidence" value="ECO:0007669"/>
    <property type="project" value="InterPro"/>
</dbReference>
<keyword evidence="2" id="KW-0813">Transport</keyword>
<evidence type="ECO:0000256" key="5">
    <source>
        <dbReference type="ARBA" id="ARBA00023065"/>
    </source>
</evidence>
<evidence type="ECO:0000313" key="11">
    <source>
        <dbReference type="Proteomes" id="UP000054485"/>
    </source>
</evidence>
<evidence type="ECO:0000256" key="4">
    <source>
        <dbReference type="ARBA" id="ARBA00022989"/>
    </source>
</evidence>
<keyword evidence="6 8" id="KW-0472">Membrane</keyword>
<evidence type="ECO:0000256" key="1">
    <source>
        <dbReference type="ARBA" id="ARBA00004141"/>
    </source>
</evidence>
<evidence type="ECO:0000259" key="9">
    <source>
        <dbReference type="PROSITE" id="PS50030"/>
    </source>
</evidence>
<dbReference type="InterPro" id="IPR038770">
    <property type="entry name" value="Na+/solute_symporter_sf"/>
</dbReference>
<feature type="compositionally biased region" description="Polar residues" evidence="7">
    <location>
        <begin position="646"/>
        <end position="656"/>
    </location>
</feature>
<dbReference type="HOGENOM" id="CLU_405532_0_0_1"/>
<feature type="region of interest" description="Disordered" evidence="7">
    <location>
        <begin position="646"/>
        <end position="678"/>
    </location>
</feature>
<keyword evidence="4 8" id="KW-1133">Transmembrane helix</keyword>
<evidence type="ECO:0000256" key="2">
    <source>
        <dbReference type="ARBA" id="ARBA00022448"/>
    </source>
</evidence>
<accession>A0A0D0A8H2</accession>
<evidence type="ECO:0000256" key="8">
    <source>
        <dbReference type="SAM" id="Phobius"/>
    </source>
</evidence>
<evidence type="ECO:0000256" key="3">
    <source>
        <dbReference type="ARBA" id="ARBA00022692"/>
    </source>
</evidence>
<feature type="region of interest" description="Disordered" evidence="7">
    <location>
        <begin position="51"/>
        <end position="133"/>
    </location>
</feature>
<dbReference type="InterPro" id="IPR015940">
    <property type="entry name" value="UBA"/>
</dbReference>
<feature type="domain" description="UBA" evidence="9">
    <location>
        <begin position="129"/>
        <end position="173"/>
    </location>
</feature>
<feature type="compositionally biased region" description="Basic and acidic residues" evidence="7">
    <location>
        <begin position="657"/>
        <end position="678"/>
    </location>
</feature>
<dbReference type="Gene3D" id="1.10.8.10">
    <property type="entry name" value="DNA helicase RuvA subunit, C-terminal domain"/>
    <property type="match status" value="1"/>
</dbReference>
<dbReference type="InterPro" id="IPR009060">
    <property type="entry name" value="UBA-like_sf"/>
</dbReference>
<evidence type="ECO:0000313" key="10">
    <source>
        <dbReference type="EMBL" id="KIK34429.1"/>
    </source>
</evidence>
<dbReference type="GO" id="GO:1902600">
    <property type="term" value="P:proton transmembrane transport"/>
    <property type="evidence" value="ECO:0007669"/>
    <property type="project" value="InterPro"/>
</dbReference>
<dbReference type="PROSITE" id="PS50030">
    <property type="entry name" value="UBA"/>
    <property type="match status" value="1"/>
</dbReference>
<dbReference type="InParanoid" id="A0A0D0A8H2"/>
<reference evidence="10 11" key="1">
    <citation type="submission" date="2014-04" db="EMBL/GenBank/DDBJ databases">
        <authorList>
            <consortium name="DOE Joint Genome Institute"/>
            <person name="Kuo A."/>
            <person name="Ruytinx J."/>
            <person name="Rineau F."/>
            <person name="Colpaert J."/>
            <person name="Kohler A."/>
            <person name="Nagy L.G."/>
            <person name="Floudas D."/>
            <person name="Copeland A."/>
            <person name="Barry K.W."/>
            <person name="Cichocki N."/>
            <person name="Veneault-Fourrey C."/>
            <person name="LaButti K."/>
            <person name="Lindquist E.A."/>
            <person name="Lipzen A."/>
            <person name="Lundell T."/>
            <person name="Morin E."/>
            <person name="Murat C."/>
            <person name="Sun H."/>
            <person name="Tunlid A."/>
            <person name="Henrissat B."/>
            <person name="Grigoriev I.V."/>
            <person name="Hibbett D.S."/>
            <person name="Martin F."/>
            <person name="Nordberg H.P."/>
            <person name="Cantor M.N."/>
            <person name="Hua S.X."/>
        </authorList>
    </citation>
    <scope>NUCLEOTIDE SEQUENCE [LARGE SCALE GENOMIC DNA]</scope>
    <source>
        <strain evidence="10 11">UH-Slu-Lm8-n1</strain>
    </source>
</reference>
<dbReference type="SUPFAM" id="SSF46934">
    <property type="entry name" value="UBA-like"/>
    <property type="match status" value="1"/>
</dbReference>
<reference evidence="11" key="2">
    <citation type="submission" date="2015-01" db="EMBL/GenBank/DDBJ databases">
        <title>Evolutionary Origins and Diversification of the Mycorrhizal Mutualists.</title>
        <authorList>
            <consortium name="DOE Joint Genome Institute"/>
            <consortium name="Mycorrhizal Genomics Consortium"/>
            <person name="Kohler A."/>
            <person name="Kuo A."/>
            <person name="Nagy L.G."/>
            <person name="Floudas D."/>
            <person name="Copeland A."/>
            <person name="Barry K.W."/>
            <person name="Cichocki N."/>
            <person name="Veneault-Fourrey C."/>
            <person name="LaButti K."/>
            <person name="Lindquist E.A."/>
            <person name="Lipzen A."/>
            <person name="Lundell T."/>
            <person name="Morin E."/>
            <person name="Murat C."/>
            <person name="Riley R."/>
            <person name="Ohm R."/>
            <person name="Sun H."/>
            <person name="Tunlid A."/>
            <person name="Henrissat B."/>
            <person name="Grigoriev I.V."/>
            <person name="Hibbett D.S."/>
            <person name="Martin F."/>
        </authorList>
    </citation>
    <scope>NUCLEOTIDE SEQUENCE [LARGE SCALE GENOMIC DNA]</scope>
    <source>
        <strain evidence="11">UH-Slu-Lm8-n1</strain>
    </source>
</reference>
<sequence>MAKFLLLQASTCQGYCCLARQPTPAHSSPSRSPQADFDFTLRTLWDLDDFDSSSHSNPPNALRSRTPGGFDFGDREDGLLENHSDGSNDDILGDLARPVDAVKPSSCNQSTRATPSPQAPPLQRLSSRPVSQPPHIVGKIVEMGFSPQQVRITLAATDTGLDVQAALETLLADGAGDSSTPSHTDEVLHLTVGITWAFTIAIACYAFLSKFGGCTIASRLSGFSWRESSTIGALMSCKGLVELIVLNVGLSAGILSPRVFFMFVLEALTLAFMTTPLITALYPPERRLITTAPPQTRDDECRDFDANKKSLVNEEQPWRHRFTVVLDRIEHMLCMMALTQLVRPPIPDFSSLTNAVSTSAASYPTPSKHKTPKVSISALRLVELSNRISAVMKSSTADTLTHTDPLLSIFRMFGELNDLPVSTSLTIVPHDDIPTLLQYFHLLQIGVEQSPDDQEDGPPELMFIHGDTDGLDGQHPPYSSPACHTPAADLTLGGVRSFTSSIIHVLRLKSNISIRYHDLIYLLTMLTQKRPPSLHQGPQIYSTKYQMQETKKRKLEAPPVYYLAAPFPPATDKPTSAFGTFGAGSPPKGTGFTFGKAGGGRREYWQSSGLWIRRRVACRGFLRLHRAPPRNSPRCFTNQVCLSVNGRTSRSGSQRAASDKGTQDDACGKQRLWDAVED</sequence>
<dbReference type="GO" id="GO:0016020">
    <property type="term" value="C:membrane"/>
    <property type="evidence" value="ECO:0007669"/>
    <property type="project" value="UniProtKB-SubCell"/>
</dbReference>
<comment type="subcellular location">
    <subcellularLocation>
        <location evidence="1">Membrane</location>
        <topology evidence="1">Multi-pass membrane protein</topology>
    </subcellularLocation>
</comment>
<dbReference type="Pfam" id="PF00999">
    <property type="entry name" value="Na_H_Exchanger"/>
    <property type="match status" value="1"/>
</dbReference>
<dbReference type="AlphaFoldDB" id="A0A0D0A8H2"/>
<proteinExistence type="predicted"/>
<name>A0A0D0A8H2_9AGAM</name>
<feature type="compositionally biased region" description="Basic and acidic residues" evidence="7">
    <location>
        <begin position="72"/>
        <end position="86"/>
    </location>
</feature>
<keyword evidence="11" id="KW-1185">Reference proteome</keyword>
<dbReference type="PANTHER" id="PTHR32468">
    <property type="entry name" value="CATION/H + ANTIPORTER"/>
    <property type="match status" value="1"/>
</dbReference>
<dbReference type="PANTHER" id="PTHR32468:SF0">
    <property type="entry name" value="K(+)_H(+) ANTIPORTER 1"/>
    <property type="match status" value="1"/>
</dbReference>
<feature type="transmembrane region" description="Helical" evidence="8">
    <location>
        <begin position="187"/>
        <end position="208"/>
    </location>
</feature>
<dbReference type="OrthoDB" id="2687058at2759"/>
<dbReference type="EMBL" id="KN835755">
    <property type="protein sequence ID" value="KIK34429.1"/>
    <property type="molecule type" value="Genomic_DNA"/>
</dbReference>
<dbReference type="InterPro" id="IPR050794">
    <property type="entry name" value="CPA2_transporter"/>
</dbReference>
<evidence type="ECO:0000256" key="6">
    <source>
        <dbReference type="ARBA" id="ARBA00023136"/>
    </source>
</evidence>
<evidence type="ECO:0000256" key="7">
    <source>
        <dbReference type="SAM" id="MobiDB-lite"/>
    </source>
</evidence>
<protein>
    <submittedName>
        <fullName evidence="10">Unplaced genomic scaffold CY34scaffold_624, whole genome shotgun sequence</fullName>
    </submittedName>
</protein>
<feature type="compositionally biased region" description="Polar residues" evidence="7">
    <location>
        <begin position="105"/>
        <end position="116"/>
    </location>
</feature>
<dbReference type="Proteomes" id="UP000054485">
    <property type="component" value="Unassembled WGS sequence"/>
</dbReference>
<keyword evidence="3 8" id="KW-0812">Transmembrane</keyword>
<keyword evidence="5" id="KW-0406">Ion transport</keyword>
<organism evidence="10 11">
    <name type="scientific">Suillus luteus UH-Slu-Lm8-n1</name>
    <dbReference type="NCBI Taxonomy" id="930992"/>
    <lineage>
        <taxon>Eukaryota</taxon>
        <taxon>Fungi</taxon>
        <taxon>Dikarya</taxon>
        <taxon>Basidiomycota</taxon>
        <taxon>Agaricomycotina</taxon>
        <taxon>Agaricomycetes</taxon>
        <taxon>Agaricomycetidae</taxon>
        <taxon>Boletales</taxon>
        <taxon>Suillineae</taxon>
        <taxon>Suillaceae</taxon>
        <taxon>Suillus</taxon>
    </lineage>
</organism>
<gene>
    <name evidence="10" type="ORF">CY34DRAFT_17729</name>
</gene>
<dbReference type="Gene3D" id="1.20.1530.20">
    <property type="match status" value="1"/>
</dbReference>